<reference evidence="2 3" key="1">
    <citation type="journal article" date="2019" name="Sci. Rep.">
        <title>Orb-weaving spider Araneus ventricosus genome elucidates the spidroin gene catalogue.</title>
        <authorList>
            <person name="Kono N."/>
            <person name="Nakamura H."/>
            <person name="Ohtoshi R."/>
            <person name="Moran D.A.P."/>
            <person name="Shinohara A."/>
            <person name="Yoshida Y."/>
            <person name="Fujiwara M."/>
            <person name="Mori M."/>
            <person name="Tomita M."/>
            <person name="Arakawa K."/>
        </authorList>
    </citation>
    <scope>NUCLEOTIDE SEQUENCE [LARGE SCALE GENOMIC DNA]</scope>
</reference>
<evidence type="ECO:0000313" key="2">
    <source>
        <dbReference type="EMBL" id="GBM81401.1"/>
    </source>
</evidence>
<feature type="region of interest" description="Disordered" evidence="1">
    <location>
        <begin position="73"/>
        <end position="96"/>
    </location>
</feature>
<sequence length="96" mass="10869">MPLFETPLGLFLYSSSNFGPWIHRKQKPVTSPYRREDICAQRVKTDFCFPLGHRNFDQRSDFDDDISSGAPLSKFHHPSSGGSTTHDYIYGGSSVK</sequence>
<gene>
    <name evidence="2" type="ORF">AVEN_241792_1</name>
</gene>
<dbReference type="Proteomes" id="UP000499080">
    <property type="component" value="Unassembled WGS sequence"/>
</dbReference>
<protein>
    <submittedName>
        <fullName evidence="2">Uncharacterized protein</fullName>
    </submittedName>
</protein>
<proteinExistence type="predicted"/>
<dbReference type="AlphaFoldDB" id="A0A4Y2IU52"/>
<name>A0A4Y2IU52_ARAVE</name>
<evidence type="ECO:0000313" key="3">
    <source>
        <dbReference type="Proteomes" id="UP000499080"/>
    </source>
</evidence>
<organism evidence="2 3">
    <name type="scientific">Araneus ventricosus</name>
    <name type="common">Orbweaver spider</name>
    <name type="synonym">Epeira ventricosa</name>
    <dbReference type="NCBI Taxonomy" id="182803"/>
    <lineage>
        <taxon>Eukaryota</taxon>
        <taxon>Metazoa</taxon>
        <taxon>Ecdysozoa</taxon>
        <taxon>Arthropoda</taxon>
        <taxon>Chelicerata</taxon>
        <taxon>Arachnida</taxon>
        <taxon>Araneae</taxon>
        <taxon>Araneomorphae</taxon>
        <taxon>Entelegynae</taxon>
        <taxon>Araneoidea</taxon>
        <taxon>Araneidae</taxon>
        <taxon>Araneus</taxon>
    </lineage>
</organism>
<evidence type="ECO:0000256" key="1">
    <source>
        <dbReference type="SAM" id="MobiDB-lite"/>
    </source>
</evidence>
<accession>A0A4Y2IU52</accession>
<comment type="caution">
    <text evidence="2">The sequence shown here is derived from an EMBL/GenBank/DDBJ whole genome shotgun (WGS) entry which is preliminary data.</text>
</comment>
<dbReference type="EMBL" id="BGPR01002944">
    <property type="protein sequence ID" value="GBM81401.1"/>
    <property type="molecule type" value="Genomic_DNA"/>
</dbReference>
<keyword evidence="3" id="KW-1185">Reference proteome</keyword>